<accession>A0A913Y9X6</accession>
<comment type="function">
    <text evidence="6">Component of the origin recognition complex (ORC) that binds origins of replication. DNA-binding is ATP-dependent. ORC is required to assemble the pre-replication complex necessary to initiate DNA replication.</text>
</comment>
<dbReference type="InterPro" id="IPR056772">
    <property type="entry name" value="RecA-like_ORC2"/>
</dbReference>
<keyword evidence="5 6" id="KW-0539">Nucleus</keyword>
<evidence type="ECO:0000313" key="10">
    <source>
        <dbReference type="EnsemblMetazoa" id="XP_020917439.1"/>
    </source>
</evidence>
<feature type="compositionally biased region" description="Acidic residues" evidence="7">
    <location>
        <begin position="104"/>
        <end position="143"/>
    </location>
</feature>
<evidence type="ECO:0000256" key="7">
    <source>
        <dbReference type="SAM" id="MobiDB-lite"/>
    </source>
</evidence>
<evidence type="ECO:0000256" key="3">
    <source>
        <dbReference type="ARBA" id="ARBA00019080"/>
    </source>
</evidence>
<name>A0A913Y9X6_EXADI</name>
<protein>
    <recommendedName>
        <fullName evidence="3 6">Origin recognition complex subunit 2</fullName>
    </recommendedName>
</protein>
<dbReference type="PANTHER" id="PTHR14052">
    <property type="entry name" value="ORIGIN RECOGNITION COMPLEX SUBUNIT 2"/>
    <property type="match status" value="1"/>
</dbReference>
<dbReference type="InterPro" id="IPR007220">
    <property type="entry name" value="ORC2"/>
</dbReference>
<dbReference type="KEGG" id="epa:110254744"/>
<feature type="region of interest" description="Disordered" evidence="7">
    <location>
        <begin position="166"/>
        <end position="273"/>
    </location>
</feature>
<feature type="domain" description="Origin recognition complex subunit 2 winged-helix" evidence="9">
    <location>
        <begin position="558"/>
        <end position="618"/>
    </location>
</feature>
<dbReference type="GO" id="GO:0005664">
    <property type="term" value="C:nuclear origin of replication recognition complex"/>
    <property type="evidence" value="ECO:0007669"/>
    <property type="project" value="UniProtKB-UniRule"/>
</dbReference>
<evidence type="ECO:0000256" key="2">
    <source>
        <dbReference type="ARBA" id="ARBA00007421"/>
    </source>
</evidence>
<keyword evidence="11" id="KW-1185">Reference proteome</keyword>
<evidence type="ECO:0000256" key="4">
    <source>
        <dbReference type="ARBA" id="ARBA00022705"/>
    </source>
</evidence>
<dbReference type="OrthoDB" id="20198at2759"/>
<sequence>MKQEDHKKPAFCRNDTDLFLLLKMADEIESNGIPDKRVTRSAVKGTSKKPTTKEQRRPATRSTKKATNQQNNQKNGSKKSIKTKSKRPVSRRLIQDDNNNNIADSDDSDEPDDDNDSDYDVDEEEDDEEEINSDDHESDEYSGEEMITPLALTDNVGVAGEDVFGFQTPRGISGRSLAQAASKAIHTKKSLSSNKYTKKTPGRKREQERLEQNKEESQQKKPRKAIKTSDKSQAPHATRRQVVLQSPVDSDDGSNSEHSCESDASGFENEDDSAAKNYKQVIADLPEDSRSMVEEYFAVHHDSKCLTSDRTLASLATPLMDHEEVSKHLKQVSATHPKESLQFYTDYRKYFAKWMFQIRHGFNLMLYGLGSKRVLIDQFRSSMLQGYTHLVVNGYFPSITIKNILNMITEDVLGYNGSFKSIIDQTTFIQETYKKGKASGELYLIIHNIEGTMLRSKKAQTVLSLLAEIPFVHVIASIDHINAPLVWDQCMCSRFKFLWYDVTTFEPYTEETSYENSLMVQQSGSLALSSMNHVMRSLTINGQSIFLLIVNNQLQEKDNSSYIGYSITDLYYKCREKFFVNSEQTLRAQLTEFRDHKLIRSKKGADGVEHLIIPLDASTLQQFLEEQQSTK</sequence>
<dbReference type="RefSeq" id="XP_020917439.1">
    <property type="nucleotide sequence ID" value="XM_021061780.2"/>
</dbReference>
<comment type="subunit">
    <text evidence="6">Component of the origin recognition complex (ORC).</text>
</comment>
<dbReference type="InterPro" id="IPR056773">
    <property type="entry name" value="WHD_ORC2"/>
</dbReference>
<feature type="domain" description="Origin recognition complex subunit 2 RecA-like" evidence="8">
    <location>
        <begin position="343"/>
        <end position="502"/>
    </location>
</feature>
<dbReference type="GO" id="GO:0006260">
    <property type="term" value="P:DNA replication"/>
    <property type="evidence" value="ECO:0007669"/>
    <property type="project" value="UniProtKB-UniRule"/>
</dbReference>
<dbReference type="AlphaFoldDB" id="A0A913Y9X6"/>
<feature type="compositionally biased region" description="Basic and acidic residues" evidence="7">
    <location>
        <begin position="203"/>
        <end position="219"/>
    </location>
</feature>
<evidence type="ECO:0000259" key="8">
    <source>
        <dbReference type="Pfam" id="PF04084"/>
    </source>
</evidence>
<evidence type="ECO:0000313" key="11">
    <source>
        <dbReference type="Proteomes" id="UP000887567"/>
    </source>
</evidence>
<evidence type="ECO:0000256" key="5">
    <source>
        <dbReference type="ARBA" id="ARBA00023242"/>
    </source>
</evidence>
<dbReference type="Pfam" id="PF04084">
    <property type="entry name" value="RecA-like_ORC2"/>
    <property type="match status" value="1"/>
</dbReference>
<dbReference type="Pfam" id="PF24882">
    <property type="entry name" value="WHD_ORC2"/>
    <property type="match status" value="1"/>
</dbReference>
<dbReference type="EnsemblMetazoa" id="XM_021061780.2">
    <property type="protein sequence ID" value="XP_020917439.1"/>
    <property type="gene ID" value="LOC110254744"/>
</dbReference>
<evidence type="ECO:0000259" key="9">
    <source>
        <dbReference type="Pfam" id="PF24882"/>
    </source>
</evidence>
<proteinExistence type="inferred from homology"/>
<evidence type="ECO:0000256" key="6">
    <source>
        <dbReference type="RuleBase" id="RU368084"/>
    </source>
</evidence>
<organism evidence="10 11">
    <name type="scientific">Exaiptasia diaphana</name>
    <name type="common">Tropical sea anemone</name>
    <name type="synonym">Aiptasia pulchella</name>
    <dbReference type="NCBI Taxonomy" id="2652724"/>
    <lineage>
        <taxon>Eukaryota</taxon>
        <taxon>Metazoa</taxon>
        <taxon>Cnidaria</taxon>
        <taxon>Anthozoa</taxon>
        <taxon>Hexacorallia</taxon>
        <taxon>Actiniaria</taxon>
        <taxon>Aiptasiidae</taxon>
        <taxon>Exaiptasia</taxon>
    </lineage>
</organism>
<dbReference type="Proteomes" id="UP000887567">
    <property type="component" value="Unplaced"/>
</dbReference>
<reference evidence="10" key="1">
    <citation type="submission" date="2022-11" db="UniProtKB">
        <authorList>
            <consortium name="EnsemblMetazoa"/>
        </authorList>
    </citation>
    <scope>IDENTIFICATION</scope>
</reference>
<feature type="compositionally biased region" description="Basic residues" evidence="7">
    <location>
        <begin position="76"/>
        <end position="90"/>
    </location>
</feature>
<keyword evidence="4 6" id="KW-0235">DNA replication</keyword>
<feature type="compositionally biased region" description="Low complexity" evidence="7">
    <location>
        <begin position="65"/>
        <end position="75"/>
    </location>
</feature>
<dbReference type="GeneID" id="110254744"/>
<comment type="subcellular location">
    <subcellularLocation>
        <location evidence="1 6">Nucleus</location>
    </subcellularLocation>
</comment>
<comment type="similarity">
    <text evidence="2 6">Belongs to the ORC2 family.</text>
</comment>
<evidence type="ECO:0000256" key="1">
    <source>
        <dbReference type="ARBA" id="ARBA00004123"/>
    </source>
</evidence>
<feature type="region of interest" description="Disordered" evidence="7">
    <location>
        <begin position="28"/>
        <end position="146"/>
    </location>
</feature>
<dbReference type="OMA" id="PHTHIKE"/>
<dbReference type="PANTHER" id="PTHR14052:SF0">
    <property type="entry name" value="ORIGIN RECOGNITION COMPLEX SUBUNIT 2"/>
    <property type="match status" value="1"/>
</dbReference>
<dbReference type="GO" id="GO:0003688">
    <property type="term" value="F:DNA replication origin binding"/>
    <property type="evidence" value="ECO:0007669"/>
    <property type="project" value="UniProtKB-UniRule"/>
</dbReference>